<dbReference type="GO" id="GO:0030145">
    <property type="term" value="F:manganese ion binding"/>
    <property type="evidence" value="ECO:0007669"/>
    <property type="project" value="UniProtKB-UniRule"/>
</dbReference>
<feature type="binding site" evidence="8">
    <location>
        <position position="93"/>
    </location>
    <ligand>
        <name>ATP</name>
        <dbReference type="ChEBI" id="CHEBI:30616"/>
    </ligand>
</feature>
<comment type="catalytic activity">
    <reaction evidence="8">
        <text>L-tyrosyl-[protein] + UTP = O-(5'-uridylyl)-L-tyrosyl-[protein] + diphosphate</text>
        <dbReference type="Rhea" id="RHEA:83887"/>
        <dbReference type="Rhea" id="RHEA-COMP:10136"/>
        <dbReference type="Rhea" id="RHEA-COMP:20238"/>
        <dbReference type="ChEBI" id="CHEBI:33019"/>
        <dbReference type="ChEBI" id="CHEBI:46398"/>
        <dbReference type="ChEBI" id="CHEBI:46858"/>
        <dbReference type="ChEBI" id="CHEBI:90602"/>
    </reaction>
</comment>
<evidence type="ECO:0000313" key="10">
    <source>
        <dbReference type="Proteomes" id="UP000431922"/>
    </source>
</evidence>
<accession>A0A845B485</accession>
<evidence type="ECO:0000256" key="2">
    <source>
        <dbReference type="ARBA" id="ARBA00022679"/>
    </source>
</evidence>
<gene>
    <name evidence="8" type="primary">ydiU</name>
    <name evidence="8" type="synonym">selO</name>
    <name evidence="9" type="ORF">GRI65_13550</name>
</gene>
<comment type="cofactor">
    <cofactor evidence="8">
        <name>Mg(2+)</name>
        <dbReference type="ChEBI" id="CHEBI:18420"/>
    </cofactor>
    <cofactor evidence="8">
        <name>Mn(2+)</name>
        <dbReference type="ChEBI" id="CHEBI:29035"/>
    </cofactor>
</comment>
<keyword evidence="3 8" id="KW-0548">Nucleotidyltransferase</keyword>
<comment type="catalytic activity">
    <reaction evidence="8">
        <text>L-histidyl-[protein] + UTP = N(tele)-(5'-uridylyl)-L-histidyl-[protein] + diphosphate</text>
        <dbReference type="Rhea" id="RHEA:83891"/>
        <dbReference type="Rhea" id="RHEA-COMP:9745"/>
        <dbReference type="Rhea" id="RHEA-COMP:20239"/>
        <dbReference type="ChEBI" id="CHEBI:29979"/>
        <dbReference type="ChEBI" id="CHEBI:33019"/>
        <dbReference type="ChEBI" id="CHEBI:46398"/>
        <dbReference type="ChEBI" id="CHEBI:233474"/>
    </reaction>
</comment>
<evidence type="ECO:0000256" key="5">
    <source>
        <dbReference type="ARBA" id="ARBA00022741"/>
    </source>
</evidence>
<feature type="binding site" evidence="8">
    <location>
        <position position="128"/>
    </location>
    <ligand>
        <name>ATP</name>
        <dbReference type="ChEBI" id="CHEBI:30616"/>
    </ligand>
</feature>
<keyword evidence="8" id="KW-0464">Manganese</keyword>
<feature type="binding site" evidence="8">
    <location>
        <position position="129"/>
    </location>
    <ligand>
        <name>ATP</name>
        <dbReference type="ChEBI" id="CHEBI:30616"/>
    </ligand>
</feature>
<dbReference type="HAMAP" id="MF_00692">
    <property type="entry name" value="SelO"/>
    <property type="match status" value="1"/>
</dbReference>
<dbReference type="Proteomes" id="UP000431922">
    <property type="component" value="Unassembled WGS sequence"/>
</dbReference>
<feature type="binding site" evidence="8">
    <location>
        <position position="96"/>
    </location>
    <ligand>
        <name>ATP</name>
        <dbReference type="ChEBI" id="CHEBI:30616"/>
    </ligand>
</feature>
<comment type="catalytic activity">
    <reaction evidence="8">
        <text>L-seryl-[protein] + UTP = O-(5'-uridylyl)-L-seryl-[protein] + diphosphate</text>
        <dbReference type="Rhea" id="RHEA:64604"/>
        <dbReference type="Rhea" id="RHEA-COMP:9863"/>
        <dbReference type="Rhea" id="RHEA-COMP:16635"/>
        <dbReference type="ChEBI" id="CHEBI:29999"/>
        <dbReference type="ChEBI" id="CHEBI:33019"/>
        <dbReference type="ChEBI" id="CHEBI:46398"/>
        <dbReference type="ChEBI" id="CHEBI:156051"/>
    </reaction>
</comment>
<comment type="caution">
    <text evidence="9">The sequence shown here is derived from an EMBL/GenBank/DDBJ whole genome shotgun (WGS) entry which is preliminary data.</text>
</comment>
<keyword evidence="5 8" id="KW-0547">Nucleotide-binding</keyword>
<name>A0A845B485_9SPHN</name>
<dbReference type="EC" id="2.7.7.108" evidence="8"/>
<dbReference type="NCBIfam" id="NF000658">
    <property type="entry name" value="PRK00029.1"/>
    <property type="match status" value="1"/>
</dbReference>
<evidence type="ECO:0000256" key="8">
    <source>
        <dbReference type="HAMAP-Rule" id="MF_00692"/>
    </source>
</evidence>
<evidence type="ECO:0000256" key="3">
    <source>
        <dbReference type="ARBA" id="ARBA00022695"/>
    </source>
</evidence>
<organism evidence="9 10">
    <name type="scientific">Allopontixanthobacter sediminis</name>
    <dbReference type="NCBI Taxonomy" id="1689985"/>
    <lineage>
        <taxon>Bacteria</taxon>
        <taxon>Pseudomonadati</taxon>
        <taxon>Pseudomonadota</taxon>
        <taxon>Alphaproteobacteria</taxon>
        <taxon>Sphingomonadales</taxon>
        <taxon>Erythrobacteraceae</taxon>
        <taxon>Allopontixanthobacter</taxon>
    </lineage>
</organism>
<keyword evidence="2 8" id="KW-0808">Transferase</keyword>
<reference evidence="9 10" key="1">
    <citation type="submission" date="2019-12" db="EMBL/GenBank/DDBJ databases">
        <title>Genomic-based taxomic classification of the family Erythrobacteraceae.</title>
        <authorList>
            <person name="Xu L."/>
        </authorList>
    </citation>
    <scope>NUCLEOTIDE SEQUENCE [LARGE SCALE GENOMIC DNA]</scope>
    <source>
        <strain evidence="9 10">KCTC 42453</strain>
    </source>
</reference>
<proteinExistence type="inferred from homology"/>
<feature type="binding site" evidence="8">
    <location>
        <position position="95"/>
    </location>
    <ligand>
        <name>ATP</name>
        <dbReference type="ChEBI" id="CHEBI:30616"/>
    </ligand>
</feature>
<comment type="catalytic activity">
    <reaction evidence="8">
        <text>L-tyrosyl-[protein] + ATP = O-(5'-adenylyl)-L-tyrosyl-[protein] + diphosphate</text>
        <dbReference type="Rhea" id="RHEA:54288"/>
        <dbReference type="Rhea" id="RHEA-COMP:10136"/>
        <dbReference type="Rhea" id="RHEA-COMP:13846"/>
        <dbReference type="ChEBI" id="CHEBI:30616"/>
        <dbReference type="ChEBI" id="CHEBI:33019"/>
        <dbReference type="ChEBI" id="CHEBI:46858"/>
        <dbReference type="ChEBI" id="CHEBI:83624"/>
        <dbReference type="EC" id="2.7.7.108"/>
    </reaction>
</comment>
<evidence type="ECO:0000256" key="6">
    <source>
        <dbReference type="ARBA" id="ARBA00022840"/>
    </source>
</evidence>
<dbReference type="OrthoDB" id="9776281at2"/>
<feature type="binding site" evidence="8">
    <location>
        <position position="264"/>
    </location>
    <ligand>
        <name>Mg(2+)</name>
        <dbReference type="ChEBI" id="CHEBI:18420"/>
    </ligand>
</feature>
<dbReference type="AlphaFoldDB" id="A0A845B485"/>
<comment type="catalytic activity">
    <reaction evidence="8">
        <text>L-seryl-[protein] + ATP = 3-O-(5'-adenylyl)-L-seryl-[protein] + diphosphate</text>
        <dbReference type="Rhea" id="RHEA:58120"/>
        <dbReference type="Rhea" id="RHEA-COMP:9863"/>
        <dbReference type="Rhea" id="RHEA-COMP:15073"/>
        <dbReference type="ChEBI" id="CHEBI:29999"/>
        <dbReference type="ChEBI" id="CHEBI:30616"/>
        <dbReference type="ChEBI" id="CHEBI:33019"/>
        <dbReference type="ChEBI" id="CHEBI:142516"/>
        <dbReference type="EC" id="2.7.7.108"/>
    </reaction>
</comment>
<comment type="function">
    <text evidence="8">Nucleotidyltransferase involved in the post-translational modification of proteins. It can catalyze the addition of adenosine monophosphate (AMP) or uridine monophosphate (UMP) to a protein, resulting in modifications known as AMPylation and UMPylation.</text>
</comment>
<dbReference type="PANTHER" id="PTHR32057:SF14">
    <property type="entry name" value="PROTEIN ADENYLYLTRANSFERASE SELO, MITOCHONDRIAL"/>
    <property type="match status" value="1"/>
</dbReference>
<evidence type="ECO:0000256" key="4">
    <source>
        <dbReference type="ARBA" id="ARBA00022723"/>
    </source>
</evidence>
<feature type="binding site" evidence="8">
    <location>
        <position position="273"/>
    </location>
    <ligand>
        <name>Mg(2+)</name>
        <dbReference type="ChEBI" id="CHEBI:18420"/>
    </ligand>
</feature>
<keyword evidence="7 8" id="KW-0460">Magnesium</keyword>
<dbReference type="InterPro" id="IPR003846">
    <property type="entry name" value="SelO"/>
</dbReference>
<dbReference type="GO" id="GO:0000287">
    <property type="term" value="F:magnesium ion binding"/>
    <property type="evidence" value="ECO:0007669"/>
    <property type="project" value="UniProtKB-UniRule"/>
</dbReference>
<comment type="similarity">
    <text evidence="1 8">Belongs to the SELO family.</text>
</comment>
<evidence type="ECO:0000313" key="9">
    <source>
        <dbReference type="EMBL" id="MXP45475.1"/>
    </source>
</evidence>
<dbReference type="PANTHER" id="PTHR32057">
    <property type="entry name" value="PROTEIN ADENYLYLTRANSFERASE SELO, MITOCHONDRIAL"/>
    <property type="match status" value="1"/>
</dbReference>
<keyword evidence="6 8" id="KW-0067">ATP-binding</keyword>
<feature type="binding site" evidence="8">
    <location>
        <position position="273"/>
    </location>
    <ligand>
        <name>ATP</name>
        <dbReference type="ChEBI" id="CHEBI:30616"/>
    </ligand>
</feature>
<keyword evidence="10" id="KW-1185">Reference proteome</keyword>
<feature type="active site" description="Proton acceptor" evidence="8">
    <location>
        <position position="263"/>
    </location>
</feature>
<comment type="catalytic activity">
    <reaction evidence="8">
        <text>L-threonyl-[protein] + ATP = 3-O-(5'-adenylyl)-L-threonyl-[protein] + diphosphate</text>
        <dbReference type="Rhea" id="RHEA:54292"/>
        <dbReference type="Rhea" id="RHEA-COMP:11060"/>
        <dbReference type="Rhea" id="RHEA-COMP:13847"/>
        <dbReference type="ChEBI" id="CHEBI:30013"/>
        <dbReference type="ChEBI" id="CHEBI:30616"/>
        <dbReference type="ChEBI" id="CHEBI:33019"/>
        <dbReference type="ChEBI" id="CHEBI:138113"/>
        <dbReference type="EC" id="2.7.7.108"/>
    </reaction>
</comment>
<evidence type="ECO:0000256" key="1">
    <source>
        <dbReference type="ARBA" id="ARBA00009747"/>
    </source>
</evidence>
<dbReference type="GO" id="GO:0005524">
    <property type="term" value="F:ATP binding"/>
    <property type="evidence" value="ECO:0007669"/>
    <property type="project" value="UniProtKB-UniRule"/>
</dbReference>
<dbReference type="EMBL" id="WTYL01000003">
    <property type="protein sequence ID" value="MXP45475.1"/>
    <property type="molecule type" value="Genomic_DNA"/>
</dbReference>
<evidence type="ECO:0000256" key="7">
    <source>
        <dbReference type="ARBA" id="ARBA00022842"/>
    </source>
</evidence>
<dbReference type="GO" id="GO:0070733">
    <property type="term" value="F:AMPylase activity"/>
    <property type="evidence" value="ECO:0007669"/>
    <property type="project" value="UniProtKB-EC"/>
</dbReference>
<feature type="binding site" evidence="8">
    <location>
        <position position="189"/>
    </location>
    <ligand>
        <name>ATP</name>
        <dbReference type="ChEBI" id="CHEBI:30616"/>
    </ligand>
</feature>
<dbReference type="Pfam" id="PF02696">
    <property type="entry name" value="SelO"/>
    <property type="match status" value="1"/>
</dbReference>
<keyword evidence="4 8" id="KW-0479">Metal-binding</keyword>
<protein>
    <recommendedName>
        <fullName evidence="8">Protein nucleotidyltransferase YdiU</fullName>
        <ecNumber evidence="8">2.7.7.-</ecNumber>
    </recommendedName>
    <alternativeName>
        <fullName evidence="8">Protein adenylyltransferase YdiU</fullName>
        <ecNumber evidence="8">2.7.7.108</ecNumber>
    </alternativeName>
    <alternativeName>
        <fullName evidence="8">Protein uridylyltransferase YdiU</fullName>
        <ecNumber evidence="8">2.7.7.-</ecNumber>
    </alternativeName>
</protein>
<feature type="binding site" evidence="8">
    <location>
        <position position="182"/>
    </location>
    <ligand>
        <name>ATP</name>
        <dbReference type="ChEBI" id="CHEBI:30616"/>
    </ligand>
</feature>
<dbReference type="EC" id="2.7.7.-" evidence="8"/>
<sequence length="473" mass="51739">MRAEPQPGAYRPDPAILELADWLGSPVPGADFPSTVLRFRNDRWDRAIGLSDVSDDQWTQHFGRFAPLPDNLPQPLALKYHGHQFRVYNPEIGDGRGFLFAQMRGGDGRLLDCGTKGSGTTPYSRAGDGRLTLKGAVREILATEMLEAQGVNTSKTLSVIETGEELFRGDEPSPTRSAVMVRLSHGHIRIGTFQRLAVLEEPDHMAALVDYCLEHYPGPPPPAGAPGREEPAVQLLHQVVERLADLAASWMVAGFVHGVLNTDNMNISGESFDYGPWRWLPRWDAGFTAAYFDSQGLYAFGRQPEALHWNCGQLAIALRSIADAPPLIAALERFGPLYMAATARRWIWRLGVTSQGAERDAALVAACEAAMRNEVQEPETFWLRHRGGRNASGPLAEAFSGYEPLDTDDVYLATASTESMLIEEVEGIWSAIDQRDDWEPLKDKVAAVRRLGAALGEPPAPAGILPGASLIPS</sequence>
<dbReference type="RefSeq" id="WP_160757066.1">
    <property type="nucleotide sequence ID" value="NZ_WTYL01000003.1"/>
</dbReference>
<feature type="binding site" evidence="8">
    <location>
        <position position="116"/>
    </location>
    <ligand>
        <name>ATP</name>
        <dbReference type="ChEBI" id="CHEBI:30616"/>
    </ligand>
</feature>